<reference evidence="1" key="1">
    <citation type="submission" date="2018-05" db="EMBL/GenBank/DDBJ databases">
        <authorList>
            <person name="Lanie J.A."/>
            <person name="Ng W.-L."/>
            <person name="Kazmierczak K.M."/>
            <person name="Andrzejewski T.M."/>
            <person name="Davidsen T.M."/>
            <person name="Wayne K.J."/>
            <person name="Tettelin H."/>
            <person name="Glass J.I."/>
            <person name="Rusch D."/>
            <person name="Podicherti R."/>
            <person name="Tsui H.-C.T."/>
            <person name="Winkler M.E."/>
        </authorList>
    </citation>
    <scope>NUCLEOTIDE SEQUENCE</scope>
</reference>
<evidence type="ECO:0000313" key="1">
    <source>
        <dbReference type="EMBL" id="SVD36467.1"/>
    </source>
</evidence>
<name>A0A382UQR1_9ZZZZ</name>
<gene>
    <name evidence="1" type="ORF">METZ01_LOCUS389321</name>
</gene>
<dbReference type="EMBL" id="UINC01146001">
    <property type="protein sequence ID" value="SVD36467.1"/>
    <property type="molecule type" value="Genomic_DNA"/>
</dbReference>
<accession>A0A382UQR1</accession>
<feature type="non-terminal residue" evidence="1">
    <location>
        <position position="23"/>
    </location>
</feature>
<protein>
    <submittedName>
        <fullName evidence="1">Uncharacterized protein</fullName>
    </submittedName>
</protein>
<sequence>MRILIYLISTILLFSSNLNAGSS</sequence>
<dbReference type="AlphaFoldDB" id="A0A382UQR1"/>
<organism evidence="1">
    <name type="scientific">marine metagenome</name>
    <dbReference type="NCBI Taxonomy" id="408172"/>
    <lineage>
        <taxon>unclassified sequences</taxon>
        <taxon>metagenomes</taxon>
        <taxon>ecological metagenomes</taxon>
    </lineage>
</organism>
<proteinExistence type="predicted"/>